<dbReference type="EMBL" id="FNBW01000008">
    <property type="protein sequence ID" value="SDF94210.1"/>
    <property type="molecule type" value="Genomic_DNA"/>
</dbReference>
<gene>
    <name evidence="2" type="ORF">SAMN05660686_02829</name>
</gene>
<evidence type="ECO:0000313" key="3">
    <source>
        <dbReference type="Proteomes" id="UP000198615"/>
    </source>
</evidence>
<dbReference type="GO" id="GO:0019239">
    <property type="term" value="F:deaminase activity"/>
    <property type="evidence" value="ECO:0007669"/>
    <property type="project" value="TreeGrafter"/>
</dbReference>
<evidence type="ECO:0000313" key="2">
    <source>
        <dbReference type="EMBL" id="SDF94210.1"/>
    </source>
</evidence>
<organism evidence="2 3">
    <name type="scientific">Thalassobaculum litoreum DSM 18839</name>
    <dbReference type="NCBI Taxonomy" id="1123362"/>
    <lineage>
        <taxon>Bacteria</taxon>
        <taxon>Pseudomonadati</taxon>
        <taxon>Pseudomonadota</taxon>
        <taxon>Alphaproteobacteria</taxon>
        <taxon>Rhodospirillales</taxon>
        <taxon>Thalassobaculaceae</taxon>
        <taxon>Thalassobaculum</taxon>
    </lineage>
</organism>
<name>A0A8G2F3N9_9PROT</name>
<dbReference type="InterPro" id="IPR006175">
    <property type="entry name" value="YjgF/YER057c/UK114"/>
</dbReference>
<proteinExistence type="inferred from homology"/>
<protein>
    <submittedName>
        <fullName evidence="2">Reactive intermediate/imine deaminase</fullName>
    </submittedName>
</protein>
<dbReference type="InterPro" id="IPR035959">
    <property type="entry name" value="RutC-like_sf"/>
</dbReference>
<dbReference type="PANTHER" id="PTHR11803">
    <property type="entry name" value="2-IMINOBUTANOATE/2-IMINOPROPANOATE DEAMINASE RIDA"/>
    <property type="match status" value="1"/>
</dbReference>
<dbReference type="GO" id="GO:0005829">
    <property type="term" value="C:cytosol"/>
    <property type="evidence" value="ECO:0007669"/>
    <property type="project" value="TreeGrafter"/>
</dbReference>
<dbReference type="CDD" id="cd00448">
    <property type="entry name" value="YjgF_YER057c_UK114_family"/>
    <property type="match status" value="1"/>
</dbReference>
<accession>A0A8G2F3N9</accession>
<evidence type="ECO:0000256" key="1">
    <source>
        <dbReference type="ARBA" id="ARBA00010552"/>
    </source>
</evidence>
<dbReference type="AlphaFoldDB" id="A0A8G2F3N9"/>
<dbReference type="FunFam" id="3.30.1330.40:FF:000001">
    <property type="entry name" value="L-PSP family endoribonuclease"/>
    <property type="match status" value="1"/>
</dbReference>
<dbReference type="Proteomes" id="UP000198615">
    <property type="component" value="Unassembled WGS sequence"/>
</dbReference>
<comment type="similarity">
    <text evidence="1">Belongs to the RutC family.</text>
</comment>
<dbReference type="PANTHER" id="PTHR11803:SF39">
    <property type="entry name" value="2-IMINOBUTANOATE_2-IMINOPROPANOATE DEAMINASE"/>
    <property type="match status" value="1"/>
</dbReference>
<keyword evidence="3" id="KW-1185">Reference proteome</keyword>
<sequence>MSAPIFHLLAGAPAPVAPYSHAVEVDGWVLVTGQLATDPDDDSTPLPEGVEAQTVKTMENLKRVLAGLGLGFEHVVQARVFIAEFERDYAAMNAVYATYFAEDRRPARTCIGVTGLARGALVEIDVVVRRPD</sequence>
<reference evidence="2 3" key="1">
    <citation type="submission" date="2016-10" db="EMBL/GenBank/DDBJ databases">
        <authorList>
            <person name="Varghese N."/>
            <person name="Submissions S."/>
        </authorList>
    </citation>
    <scope>NUCLEOTIDE SEQUENCE [LARGE SCALE GENOMIC DNA]</scope>
    <source>
        <strain evidence="2 3">DSM 18839</strain>
    </source>
</reference>
<dbReference type="SUPFAM" id="SSF55298">
    <property type="entry name" value="YjgF-like"/>
    <property type="match status" value="1"/>
</dbReference>
<comment type="caution">
    <text evidence="2">The sequence shown here is derived from an EMBL/GenBank/DDBJ whole genome shotgun (WGS) entry which is preliminary data.</text>
</comment>
<dbReference type="Pfam" id="PF01042">
    <property type="entry name" value="Ribonuc_L-PSP"/>
    <property type="match status" value="1"/>
</dbReference>
<dbReference type="Gene3D" id="3.30.1330.40">
    <property type="entry name" value="RutC-like"/>
    <property type="match status" value="1"/>
</dbReference>
<dbReference type="RefSeq" id="WP_175474229.1">
    <property type="nucleotide sequence ID" value="NZ_FNBW01000008.1"/>
</dbReference>